<dbReference type="Gene3D" id="3.90.740.10">
    <property type="entry name" value="Valyl/Leucyl/Isoleucyl-tRNA synthetase, editing domain"/>
    <property type="match status" value="1"/>
</dbReference>
<evidence type="ECO:0000259" key="14">
    <source>
        <dbReference type="PROSITE" id="PS51740"/>
    </source>
</evidence>
<feature type="short sequence motif" description="'KMSKS' region" evidence="11">
    <location>
        <begin position="665"/>
        <end position="669"/>
    </location>
</feature>
<dbReference type="InterPro" id="IPR002303">
    <property type="entry name" value="Valyl-tRNA_ligase"/>
</dbReference>
<dbReference type="GO" id="GO:0006438">
    <property type="term" value="P:valyl-tRNA aminoacylation"/>
    <property type="evidence" value="ECO:0007669"/>
    <property type="project" value="UniProtKB-UniRule"/>
</dbReference>
<evidence type="ECO:0000256" key="5">
    <source>
        <dbReference type="ARBA" id="ARBA00022741"/>
    </source>
</evidence>
<dbReference type="Gene3D" id="1.10.730.10">
    <property type="entry name" value="Isoleucyl-tRNA Synthetase, Domain 1"/>
    <property type="match status" value="1"/>
</dbReference>
<evidence type="ECO:0000256" key="10">
    <source>
        <dbReference type="ARBA" id="ARBA00047552"/>
    </source>
</evidence>
<dbReference type="FunFam" id="3.40.50.620:FF:000078">
    <property type="entry name" value="Valine--tRNA ligase, mitochondrial"/>
    <property type="match status" value="1"/>
</dbReference>
<evidence type="ECO:0000256" key="13">
    <source>
        <dbReference type="SAM" id="MobiDB-lite"/>
    </source>
</evidence>
<evidence type="ECO:0000256" key="1">
    <source>
        <dbReference type="ARBA" id="ARBA00004496"/>
    </source>
</evidence>
<name>A0A6B1F8G7_9SYNE</name>
<dbReference type="PANTHER" id="PTHR11946">
    <property type="entry name" value="VALYL-TRNA SYNTHETASES"/>
    <property type="match status" value="1"/>
</dbReference>
<dbReference type="InterPro" id="IPR007159">
    <property type="entry name" value="SpoVT-AbrB_dom"/>
</dbReference>
<dbReference type="CDD" id="cd07962">
    <property type="entry name" value="Anticodon_Ia_Val"/>
    <property type="match status" value="1"/>
</dbReference>
<evidence type="ECO:0000256" key="7">
    <source>
        <dbReference type="ARBA" id="ARBA00022917"/>
    </source>
</evidence>
<protein>
    <recommendedName>
        <fullName evidence="11">Valine--tRNA ligase</fullName>
        <ecNumber evidence="11">6.1.1.9</ecNumber>
    </recommendedName>
    <alternativeName>
        <fullName evidence="11">Valyl-tRNA synthetase</fullName>
        <shortName evidence="11">ValRS</shortName>
    </alternativeName>
</protein>
<dbReference type="CDD" id="cd00817">
    <property type="entry name" value="ValRS_core"/>
    <property type="match status" value="1"/>
</dbReference>
<dbReference type="PROSITE" id="PS51740">
    <property type="entry name" value="SPOVT_ABRB"/>
    <property type="match status" value="1"/>
</dbReference>
<evidence type="ECO:0000256" key="11">
    <source>
        <dbReference type="HAMAP-Rule" id="MF_02004"/>
    </source>
</evidence>
<dbReference type="SUPFAM" id="SSF50677">
    <property type="entry name" value="ValRS/IleRS/LeuRS editing domain"/>
    <property type="match status" value="1"/>
</dbReference>
<evidence type="ECO:0000256" key="12">
    <source>
        <dbReference type="PROSITE-ProRule" id="PRU01076"/>
    </source>
</evidence>
<dbReference type="FunFam" id="3.90.740.10:FF:000005">
    <property type="entry name" value="Valine--tRNA ligase, mitochondrial"/>
    <property type="match status" value="1"/>
</dbReference>
<evidence type="ECO:0000256" key="2">
    <source>
        <dbReference type="ARBA" id="ARBA00011245"/>
    </source>
</evidence>
<comment type="subcellular location">
    <subcellularLocation>
        <location evidence="1 11">Cytoplasm</location>
    </subcellularLocation>
</comment>
<dbReference type="EC" id="6.1.1.9" evidence="11"/>
<organism evidence="15">
    <name type="scientific">Synechococcus sp. SB0676_bin_10</name>
    <dbReference type="NCBI Taxonomy" id="2604869"/>
    <lineage>
        <taxon>Bacteria</taxon>
        <taxon>Bacillati</taxon>
        <taxon>Cyanobacteriota</taxon>
        <taxon>Cyanophyceae</taxon>
        <taxon>Synechococcales</taxon>
        <taxon>Synechococcaceae</taxon>
        <taxon>Synechococcus</taxon>
    </lineage>
</organism>
<dbReference type="SUPFAM" id="SSF46589">
    <property type="entry name" value="tRNA-binding arm"/>
    <property type="match status" value="1"/>
</dbReference>
<comment type="catalytic activity">
    <reaction evidence="10 11">
        <text>tRNA(Val) + L-valine + ATP = L-valyl-tRNA(Val) + AMP + diphosphate</text>
        <dbReference type="Rhea" id="RHEA:10704"/>
        <dbReference type="Rhea" id="RHEA-COMP:9672"/>
        <dbReference type="Rhea" id="RHEA-COMP:9708"/>
        <dbReference type="ChEBI" id="CHEBI:30616"/>
        <dbReference type="ChEBI" id="CHEBI:33019"/>
        <dbReference type="ChEBI" id="CHEBI:57762"/>
        <dbReference type="ChEBI" id="CHEBI:78442"/>
        <dbReference type="ChEBI" id="CHEBI:78537"/>
        <dbReference type="ChEBI" id="CHEBI:456215"/>
        <dbReference type="EC" id="6.1.1.9"/>
    </reaction>
</comment>
<dbReference type="FunFam" id="3.40.50.620:FF:000032">
    <property type="entry name" value="Valine--tRNA ligase"/>
    <property type="match status" value="1"/>
</dbReference>
<dbReference type="Pfam" id="PF14250">
    <property type="entry name" value="AbrB-like"/>
    <property type="match status" value="1"/>
</dbReference>
<dbReference type="InterPro" id="IPR014729">
    <property type="entry name" value="Rossmann-like_a/b/a_fold"/>
</dbReference>
<comment type="caution">
    <text evidence="15">The sequence shown here is derived from an EMBL/GenBank/DDBJ whole genome shotgun (WGS) entry which is preliminary data.</text>
</comment>
<evidence type="ECO:0000256" key="3">
    <source>
        <dbReference type="ARBA" id="ARBA00022490"/>
    </source>
</evidence>
<keyword evidence="7 11" id="KW-0648">Protein biosynthesis</keyword>
<dbReference type="SUPFAM" id="SSF47323">
    <property type="entry name" value="Anticodon-binding domain of a subclass of class I aminoacyl-tRNA synthetases"/>
    <property type="match status" value="1"/>
</dbReference>
<dbReference type="InterPro" id="IPR009008">
    <property type="entry name" value="Val/Leu/Ile-tRNA-synth_edit"/>
</dbReference>
<keyword evidence="3 11" id="KW-0963">Cytoplasm</keyword>
<dbReference type="GO" id="GO:0004832">
    <property type="term" value="F:valine-tRNA ligase activity"/>
    <property type="evidence" value="ECO:0007669"/>
    <property type="project" value="UniProtKB-UniRule"/>
</dbReference>
<feature type="region of interest" description="Disordered" evidence="13">
    <location>
        <begin position="117"/>
        <end position="140"/>
    </location>
</feature>
<comment type="similarity">
    <text evidence="11">Belongs to the class-I aminoacyl-tRNA synthetase family. ValS type 1 subfamily.</text>
</comment>
<dbReference type="InterPro" id="IPR013155">
    <property type="entry name" value="M/V/L/I-tRNA-synth_anticd-bd"/>
</dbReference>
<keyword evidence="12" id="KW-0238">DNA-binding</keyword>
<dbReference type="PROSITE" id="PS00178">
    <property type="entry name" value="AA_TRNA_LIGASE_I"/>
    <property type="match status" value="1"/>
</dbReference>
<dbReference type="Gene3D" id="3.40.50.620">
    <property type="entry name" value="HUPs"/>
    <property type="match status" value="2"/>
</dbReference>
<dbReference type="InterPro" id="IPR010978">
    <property type="entry name" value="tRNA-bd_arm"/>
</dbReference>
<dbReference type="SUPFAM" id="SSF52374">
    <property type="entry name" value="Nucleotidylyl transferase"/>
    <property type="match status" value="1"/>
</dbReference>
<keyword evidence="5 11" id="KW-0547">Nucleotide-binding</keyword>
<dbReference type="NCBIfam" id="TIGR00422">
    <property type="entry name" value="valS"/>
    <property type="match status" value="1"/>
</dbReference>
<dbReference type="GO" id="GO:0003677">
    <property type="term" value="F:DNA binding"/>
    <property type="evidence" value="ECO:0007669"/>
    <property type="project" value="UniProtKB-UniRule"/>
</dbReference>
<keyword evidence="6 11" id="KW-0067">ATP-binding</keyword>
<feature type="compositionally biased region" description="Basic and acidic residues" evidence="13">
    <location>
        <begin position="117"/>
        <end position="127"/>
    </location>
</feature>
<dbReference type="Gene3D" id="1.10.287.380">
    <property type="entry name" value="Valyl-tRNA synthetase, C-terminal domain"/>
    <property type="match status" value="1"/>
</dbReference>
<keyword evidence="4 11" id="KW-0436">Ligase</keyword>
<dbReference type="Pfam" id="PF00133">
    <property type="entry name" value="tRNA-synt_1"/>
    <property type="match status" value="1"/>
</dbReference>
<evidence type="ECO:0000256" key="4">
    <source>
        <dbReference type="ARBA" id="ARBA00022598"/>
    </source>
</evidence>
<dbReference type="PANTHER" id="PTHR11946:SF93">
    <property type="entry name" value="VALINE--TRNA LIGASE, CHLOROPLASTIC_MITOCHONDRIAL 2"/>
    <property type="match status" value="1"/>
</dbReference>
<feature type="short sequence motif" description="'HIGH' region" evidence="11">
    <location>
        <begin position="172"/>
        <end position="182"/>
    </location>
</feature>
<comment type="function">
    <text evidence="11">Catalyzes the attachment of valine to tRNA(Val). As ValRS can inadvertently accommodate and process structurally similar amino acids such as threonine, to avoid such errors, it has a 'posttransfer' editing activity that hydrolyzes mischarged Thr-tRNA(Val) in a tRNA-dependent manner.</text>
</comment>
<feature type="domain" description="SpoVT-AbrB" evidence="14">
    <location>
        <begin position="68"/>
        <end position="113"/>
    </location>
</feature>
<evidence type="ECO:0000256" key="8">
    <source>
        <dbReference type="ARBA" id="ARBA00023054"/>
    </source>
</evidence>
<dbReference type="NCBIfam" id="NF004349">
    <property type="entry name" value="PRK05729.1"/>
    <property type="match status" value="1"/>
</dbReference>
<keyword evidence="8 11" id="KW-0175">Coiled coil</keyword>
<dbReference type="InterPro" id="IPR009080">
    <property type="entry name" value="tRNAsynth_Ia_anticodon-bd"/>
</dbReference>
<dbReference type="InterPro" id="IPR037118">
    <property type="entry name" value="Val-tRNA_synth_C_sf"/>
</dbReference>
<dbReference type="GO" id="GO:0005524">
    <property type="term" value="F:ATP binding"/>
    <property type="evidence" value="ECO:0007669"/>
    <property type="project" value="UniProtKB-UniRule"/>
</dbReference>
<proteinExistence type="inferred from homology"/>
<dbReference type="InterPro" id="IPR019499">
    <property type="entry name" value="Val-tRNA_synth_tRNA-bd"/>
</dbReference>
<dbReference type="InterPro" id="IPR002300">
    <property type="entry name" value="aa-tRNA-synth_Ia"/>
</dbReference>
<evidence type="ECO:0000256" key="6">
    <source>
        <dbReference type="ARBA" id="ARBA00022840"/>
    </source>
</evidence>
<dbReference type="EMBL" id="VYDO01000021">
    <property type="protein sequence ID" value="MYG37524.1"/>
    <property type="molecule type" value="Genomic_DNA"/>
</dbReference>
<evidence type="ECO:0000313" key="15">
    <source>
        <dbReference type="EMBL" id="MYG37524.1"/>
    </source>
</evidence>
<reference evidence="15" key="1">
    <citation type="submission" date="2019-09" db="EMBL/GenBank/DDBJ databases">
        <title>Characterisation of the sponge microbiome using genome-centric metagenomics.</title>
        <authorList>
            <person name="Engelberts J.P."/>
            <person name="Robbins S.J."/>
            <person name="De Goeij J.M."/>
            <person name="Aranda M."/>
            <person name="Bell S.C."/>
            <person name="Webster N.S."/>
        </authorList>
    </citation>
    <scope>NUCLEOTIDE SEQUENCE</scope>
    <source>
        <strain evidence="15">SB0676_bin_10</strain>
    </source>
</reference>
<dbReference type="HAMAP" id="MF_02004">
    <property type="entry name" value="Val_tRNA_synth_type1"/>
    <property type="match status" value="1"/>
</dbReference>
<comment type="domain">
    <text evidence="11">The C-terminal coiled-coil domain is crucial for aminoacylation activity.</text>
</comment>
<dbReference type="Pfam" id="PF10458">
    <property type="entry name" value="Val_tRNA-synt_C"/>
    <property type="match status" value="1"/>
</dbReference>
<dbReference type="GO" id="GO:0002161">
    <property type="term" value="F:aminoacyl-tRNA deacylase activity"/>
    <property type="evidence" value="ECO:0007669"/>
    <property type="project" value="InterPro"/>
</dbReference>
<evidence type="ECO:0000256" key="9">
    <source>
        <dbReference type="ARBA" id="ARBA00023146"/>
    </source>
</evidence>
<accession>A0A6B1F8G7</accession>
<comment type="subunit">
    <text evidence="2 11">Monomer.</text>
</comment>
<comment type="domain">
    <text evidence="11">ValRS has two distinct active sites: one for aminoacylation and one for editing. The misactivated threonine is translocated from the active site to the editing site.</text>
</comment>
<keyword evidence="9 11" id="KW-0030">Aminoacyl-tRNA synthetase</keyword>
<dbReference type="AlphaFoldDB" id="A0A6B1F8G7"/>
<dbReference type="Pfam" id="PF08264">
    <property type="entry name" value="Anticodon_1"/>
    <property type="match status" value="1"/>
</dbReference>
<dbReference type="PRINTS" id="PR00986">
    <property type="entry name" value="TRNASYNTHVAL"/>
</dbReference>
<feature type="coiled-coil region" evidence="11">
    <location>
        <begin position="964"/>
        <end position="1026"/>
    </location>
</feature>
<gene>
    <name evidence="11" type="primary">valS</name>
    <name evidence="15" type="ORF">F4162_00500</name>
</gene>
<dbReference type="GO" id="GO:0005829">
    <property type="term" value="C:cytosol"/>
    <property type="evidence" value="ECO:0007669"/>
    <property type="project" value="TreeGrafter"/>
</dbReference>
<dbReference type="InterPro" id="IPR001412">
    <property type="entry name" value="aa-tRNA-synth_I_CS"/>
</dbReference>
<feature type="binding site" evidence="11">
    <location>
        <position position="668"/>
    </location>
    <ligand>
        <name>ATP</name>
        <dbReference type="ChEBI" id="CHEBI:30616"/>
    </ligand>
</feature>
<dbReference type="InterPro" id="IPR027360">
    <property type="entry name" value="AbrB-like"/>
</dbReference>
<sequence length="1031" mass="115292">MMLQHTELLNKVHELADASKTEVIRACGYVTTTKDGRERLNFTAFYEALLQAQGVQVGGKSKGGRQLSFAGKVQGNGNLLIGRAYTRQLGLAPGDRMAIEIRDGQFMLTVLEQGRRGVDEPPMDKRPAMAAMGQYDPKPTESRWQSAWERCDAFHPDPQAPGQSYGVVIPPPNVTGSLHMGHAFEATLIDTMVRFKRLQGYNTLCLPGTDHASIAVQTLLEKQLAREGTSKDQLGREAFLKRAWAWKQESGGTIVTQLRRLGFSVDWQRERFTLDPGLSRAVQESFLRLYEKGLIYRGEYLVNWCPASGSAVSDLEVEMKEVDGRLWYFRYPLTDGSGHLEVATTRPETMLGDVAVAVNPGDERYAPLVGRTLTLPLVGREIPVIADDHVDPQFGTGCVKVTPAHDPNDFAMGRRHGLPLVTIMGKDGRMAEAAGQFRGLDRFEARQAVVAALAAEQALAKVEDYRHSVPYSDRGKVPVEPLLSTQWFVRTKPLAEACLKALDQGQPRFVPQRWARVYQNWLTDIRDWCVSRQLWWGHRIPAWFVVSETGAQLRSDTPYVVARNEAEAHEEAQRRYGPDATIQQDEDVLDTWFSSALWPFSTMGWPDEENADLRRWYPNSTLFTGFDIIFFWVARMTMMASACTGAMPFADVYIHGLVRDEQNRKMSKSAGNGIDPLVLCERYGADALRFSLVRGVAGAGQDIRLDFNPATQASNLVEVSRNFANKLWNATRFALLNLDGATPTSLGRPDPDKLLIADRWILSRLVRTSRTMAEKLDNYGLGEAARILYEFAWNDVCDWTIELLKRRLNGNNPEDRHTAQQVLALVIEQLLALVHPFMPHISEELWHRLTGAHPDTFLALQQWPRLDQAHLDDQLEQQFAALIDAIRVVRNLRAVAGLKPSQTADVLLVSDNEALCQLLREAQADIAGLTRAGTVNISATTVNLPRCLSAVSGELQILLPVSGLVDMEALRGRLQKDLGKAEKEIAVLSERLRNSRFLNQAPQEVVSRVRSNLSEARQQYQLAQGRLASLG</sequence>
<dbReference type="InterPro" id="IPR033705">
    <property type="entry name" value="Anticodon_Ia_Val"/>
</dbReference>